<dbReference type="Proteomes" id="UP000587477">
    <property type="component" value="Chromosome"/>
</dbReference>
<dbReference type="AlphaFoldDB" id="A0A411A9Q2"/>
<feature type="domain" description="MbtH-like" evidence="1">
    <location>
        <begin position="3"/>
        <end position="53"/>
    </location>
</feature>
<dbReference type="Gene3D" id="3.90.820.10">
    <property type="entry name" value="Structural Genomics, Unknown Function 30-nov-00 1gh9 Mol_id"/>
    <property type="match status" value="1"/>
</dbReference>
<dbReference type="InterPro" id="IPR005153">
    <property type="entry name" value="MbtH-like_dom"/>
</dbReference>
<name>A0A411A9Q2_BACVE</name>
<dbReference type="GO" id="GO:0019290">
    <property type="term" value="P:siderophore biosynthetic process"/>
    <property type="evidence" value="ECO:0007669"/>
    <property type="project" value="TreeGrafter"/>
</dbReference>
<dbReference type="EMBL" id="CP063687">
    <property type="protein sequence ID" value="QOY27596.1"/>
    <property type="molecule type" value="Genomic_DNA"/>
</dbReference>
<dbReference type="Pfam" id="PF03621">
    <property type="entry name" value="MbtH"/>
    <property type="match status" value="1"/>
</dbReference>
<dbReference type="SUPFAM" id="SSF160582">
    <property type="entry name" value="MbtH-like"/>
    <property type="match status" value="1"/>
</dbReference>
<reference evidence="3" key="1">
    <citation type="submission" date="2020-10" db="EMBL/GenBank/DDBJ databases">
        <title>Complete genome sequence of Bacillus velezensis NST6.</title>
        <authorList>
            <person name="Choi J."/>
        </authorList>
    </citation>
    <scope>NUCLEOTIDE SEQUENCE [LARGE SCALE GENOMIC DNA]</scope>
    <source>
        <strain evidence="3">NST6</strain>
    </source>
</reference>
<dbReference type="GO" id="GO:0005829">
    <property type="term" value="C:cytosol"/>
    <property type="evidence" value="ECO:0007669"/>
    <property type="project" value="TreeGrafter"/>
</dbReference>
<evidence type="ECO:0000313" key="3">
    <source>
        <dbReference type="Proteomes" id="UP000587477"/>
    </source>
</evidence>
<dbReference type="SMART" id="SM00923">
    <property type="entry name" value="MbtH"/>
    <property type="match status" value="1"/>
</dbReference>
<sequence length="71" mass="8363">MTNPFEREDGSYHVLVNAEGQYSLWPAYLDVPDGWETRLTNENRPVCLEYIETNWRDMRPESLKQAEAAKM</sequence>
<accession>A0A411A9Q2</accession>
<dbReference type="InterPro" id="IPR037407">
    <property type="entry name" value="MLP_fam"/>
</dbReference>
<organism evidence="2 3">
    <name type="scientific">Bacillus velezensis</name>
    <dbReference type="NCBI Taxonomy" id="492670"/>
    <lineage>
        <taxon>Bacteria</taxon>
        <taxon>Bacillati</taxon>
        <taxon>Bacillota</taxon>
        <taxon>Bacilli</taxon>
        <taxon>Bacillales</taxon>
        <taxon>Bacillaceae</taxon>
        <taxon>Bacillus</taxon>
        <taxon>Bacillus amyloliquefaciens group</taxon>
    </lineage>
</organism>
<evidence type="ECO:0000259" key="1">
    <source>
        <dbReference type="SMART" id="SM00923"/>
    </source>
</evidence>
<dbReference type="PANTHER" id="PTHR38444:SF1">
    <property type="entry name" value="ENTEROBACTIN BIOSYNTHESIS PROTEIN YBDZ"/>
    <property type="match status" value="1"/>
</dbReference>
<proteinExistence type="predicted"/>
<protein>
    <submittedName>
        <fullName evidence="2">Protein MbtH</fullName>
    </submittedName>
</protein>
<dbReference type="RefSeq" id="WP_017419431.1">
    <property type="nucleotide sequence ID" value="NZ_BDDG01000013.1"/>
</dbReference>
<dbReference type="InterPro" id="IPR038020">
    <property type="entry name" value="MbtH-like_sf"/>
</dbReference>
<dbReference type="PANTHER" id="PTHR38444">
    <property type="entry name" value="ENTEROBACTIN BIOSYNTHESIS PROTEIN YBDZ"/>
    <property type="match status" value="1"/>
</dbReference>
<evidence type="ECO:0000313" key="2">
    <source>
        <dbReference type="EMBL" id="QOY27596.1"/>
    </source>
</evidence>
<gene>
    <name evidence="2" type="primary">mbtH</name>
    <name evidence="2" type="ORF">BACVE_002609</name>
</gene>